<dbReference type="PANTHER" id="PTHR13140">
    <property type="entry name" value="MYOSIN"/>
    <property type="match status" value="1"/>
</dbReference>
<keyword evidence="6 8" id="KW-0505">Motor protein</keyword>
<dbReference type="PROSITE" id="PS50096">
    <property type="entry name" value="IQ"/>
    <property type="match status" value="5"/>
</dbReference>
<evidence type="ECO:0000256" key="8">
    <source>
        <dbReference type="PROSITE-ProRule" id="PRU00782"/>
    </source>
</evidence>
<feature type="compositionally biased region" description="Polar residues" evidence="10">
    <location>
        <begin position="1104"/>
        <end position="1113"/>
    </location>
</feature>
<dbReference type="Proteomes" id="UP000887575">
    <property type="component" value="Unassembled WGS sequence"/>
</dbReference>
<dbReference type="WBParaSite" id="MBELARI_LOCUS11021">
    <property type="protein sequence ID" value="MBELARI_LOCUS11021"/>
    <property type="gene ID" value="MBELARI_LOCUS11021"/>
</dbReference>
<feature type="region of interest" description="Disordered" evidence="10">
    <location>
        <begin position="1095"/>
        <end position="1115"/>
    </location>
</feature>
<dbReference type="PROSITE" id="PS51126">
    <property type="entry name" value="DILUTE"/>
    <property type="match status" value="1"/>
</dbReference>
<evidence type="ECO:0000256" key="9">
    <source>
        <dbReference type="SAM" id="Coils"/>
    </source>
</evidence>
<dbReference type="SUPFAM" id="SSF52540">
    <property type="entry name" value="P-loop containing nucleoside triphosphate hydrolases"/>
    <property type="match status" value="2"/>
</dbReference>
<dbReference type="InterPro" id="IPR001609">
    <property type="entry name" value="Myosin_head_motor_dom-like"/>
</dbReference>
<dbReference type="Gene3D" id="3.40.850.10">
    <property type="entry name" value="Kinesin motor domain"/>
    <property type="match status" value="1"/>
</dbReference>
<dbReference type="InterPro" id="IPR002710">
    <property type="entry name" value="Dilute_dom"/>
</dbReference>
<dbReference type="GO" id="GO:0051015">
    <property type="term" value="F:actin filament binding"/>
    <property type="evidence" value="ECO:0007669"/>
    <property type="project" value="TreeGrafter"/>
</dbReference>
<accession>A0AAF3EAR5</accession>
<dbReference type="Gene3D" id="1.20.5.190">
    <property type="match status" value="3"/>
</dbReference>
<keyword evidence="7 8" id="KW-0009">Actin-binding</keyword>
<dbReference type="PROSITE" id="PS51456">
    <property type="entry name" value="MYOSIN_MOTOR"/>
    <property type="match status" value="1"/>
</dbReference>
<protein>
    <recommendedName>
        <fullName evidence="15">Unconventional myosin-Va</fullName>
    </recommendedName>
</protein>
<feature type="domain" description="Myosin motor" evidence="12">
    <location>
        <begin position="79"/>
        <end position="741"/>
    </location>
</feature>
<keyword evidence="3 8" id="KW-0067">ATP-binding</keyword>
<keyword evidence="13" id="KW-1185">Reference proteome</keyword>
<evidence type="ECO:0008006" key="15">
    <source>
        <dbReference type="Google" id="ProtNLM"/>
    </source>
</evidence>
<dbReference type="Gene3D" id="1.20.58.530">
    <property type="match status" value="1"/>
</dbReference>
<dbReference type="PRINTS" id="PR00193">
    <property type="entry name" value="MYOSINHEAVY"/>
</dbReference>
<dbReference type="GO" id="GO:0016020">
    <property type="term" value="C:membrane"/>
    <property type="evidence" value="ECO:0007669"/>
    <property type="project" value="TreeGrafter"/>
</dbReference>
<keyword evidence="4 9" id="KW-0175">Coiled coil</keyword>
<evidence type="ECO:0000256" key="1">
    <source>
        <dbReference type="ARBA" id="ARBA00008314"/>
    </source>
</evidence>
<feature type="binding site" evidence="8">
    <location>
        <begin position="176"/>
        <end position="183"/>
    </location>
    <ligand>
        <name>ATP</name>
        <dbReference type="ChEBI" id="CHEBI:30616"/>
    </ligand>
</feature>
<dbReference type="Gene3D" id="1.20.120.720">
    <property type="entry name" value="Myosin VI head, motor domain, U50 subdomain"/>
    <property type="match status" value="1"/>
</dbReference>
<evidence type="ECO:0000313" key="14">
    <source>
        <dbReference type="WBParaSite" id="MBELARI_LOCUS11021"/>
    </source>
</evidence>
<evidence type="ECO:0000256" key="2">
    <source>
        <dbReference type="ARBA" id="ARBA00022741"/>
    </source>
</evidence>
<sequence length="1647" mass="189537">MNGNATLGRNQAFAFENYKKGARIWQRHSELVWICGFLLDDLKIGATRAHVQLDDESVVEILIKGPESLPFLRNPDILIGVDDLTTLSYLHEPAVLHNLQFRFMTRKCVYTYCGIVLVAINPYANCGHLYSDDVIQIYRGVGKQVRELDPHIYAVAEEAYYDLCEYQKNQSIIVSGESGAGKTVSAKHVMRYLATVAGGNQGFRGIEEKILASNPIMEAIGNAKTIRNDNSSRFGKFIQINFGDNNEIVGAEMKTYLLEKSRLVFQAQNERNYHIFYQMCASFDHALLRPWNLKSADDYFYANQGRNIYVDEVDDRAEFEETVQALDLLGFTVVEQSELFRVLAAVLTLGNVDFEGDEGSTILTKCGSDLKHLCQELLLVKETDLRRWLTHREIRAINETVVKPLTREESLRNRDALAKMLYSNLFNWVVAKVNVSLARKEKLKKRQNEKFIGVLDIYGFETFQVNSFEQFCINYANEKLQQQFNQHVFKLEQEEYEREELSWVRIDFYDNQPCIELIEGRPGLIEYLDEQCKIVKGTDPGWLDQITNCPQLKKQPHLQMPKIKASSFMVRHFAADVSYQIDGFVEKNKDSVNAQLLEVIAQTKSNFLKTIISSVIEEPASGRKPGTIKKTVAGQFRDSLREKSSFFEPKRAIQQLRACGVLETVRISAEGYPSRWIYEDFAKRYRVLYPSGGALLRTHDGCKQFAQKACSKILEEEKFALGRTKIFFRTGQVALLERLRQETLTRSATKIQSVWRGYVARKRYEKLMAAVRLIQASLRAHLACRRLHYLQMQRAAVKIQTTWRRYIAEKRYKSLLNAVIAIQSAHRANVIRRAYQKMRYEKCAITIQRYFRGYMVRRERVKYIRKVIKVQCWVRRWLAKRRLREARIEARSVGHLQKLNKGLENKIIELQIKLDTSNHEVTKIRALENEKKLLEMKLTEQLKTKENEKQKLTAQLAENRQAMELLGADLTNLQSERPLLIKARDRMLELEMEVDRLQVELEVREGEKIEADSRCQVAESKLAQCRADYEQQLSHLRDQYSELKTRAEGAEKERDIVNSRLRAEIFQKEKFESDLSMMRKQLVDNANLLASGALGKMERKQSNDKLQSGNNSGDELEAMNSKLRLEIDRLVESHLPNDYKARDMIDRLMEENEKLRDEATELRALLSNNPASTSPRPDSGHWSAGHSESGSDAESRHRLEATTDLDREFFQVEDEDIASDHQNSHAQMNGKHPDGSVDALRSQMGELVSENLDLTDKFNRQADELSEIRAQLRGYAGDCEAGTASDSEIVRVEAIGGRRNSEIHSARLHVYNVPEFSKILISDLKPRLAKHLTPCFPAYLLLTSFRYYDEQQDETGLTPLFSAIHVVLKDTISHTQDMDILSLWLVNTWRLYHLLRQYGEIDNVEWQAANTETQNGQRIKNLDLDPLRQQIAARADECYQTLMKKTIEPLLKQKTIPGVLLHESPMWEMLTGKQCDGRHAKALDDLLDYFSIIQQKVAGFGGDEIKHNVQEIQNWLGKHNMKGLEPMFEPLVQASHLLQSKKDESNVETLCGEMTSVLLPKQILCILQHYTPSEGFEESVVSPELLDRIEKRLLERSAATGQDTNKLIMPGTYLPPLDTNKFVPCDFRLETLSLPSPLRLHEVCRFL</sequence>
<proteinExistence type="inferred from homology"/>
<dbReference type="Pfam" id="PF00612">
    <property type="entry name" value="IQ"/>
    <property type="match status" value="4"/>
</dbReference>
<evidence type="ECO:0000256" key="4">
    <source>
        <dbReference type="ARBA" id="ARBA00023054"/>
    </source>
</evidence>
<evidence type="ECO:0000259" key="11">
    <source>
        <dbReference type="PROSITE" id="PS51126"/>
    </source>
</evidence>
<dbReference type="InterPro" id="IPR027417">
    <property type="entry name" value="P-loop_NTPase"/>
</dbReference>
<feature type="compositionally biased region" description="Polar residues" evidence="10">
    <location>
        <begin position="1167"/>
        <end position="1176"/>
    </location>
</feature>
<evidence type="ECO:0000256" key="6">
    <source>
        <dbReference type="ARBA" id="ARBA00023175"/>
    </source>
</evidence>
<evidence type="ECO:0000259" key="12">
    <source>
        <dbReference type="PROSITE" id="PS51456"/>
    </source>
</evidence>
<evidence type="ECO:0000256" key="10">
    <source>
        <dbReference type="SAM" id="MobiDB-lite"/>
    </source>
</evidence>
<comment type="similarity">
    <text evidence="1 8">Belongs to the TRAFAC class myosin-kinesin ATPase superfamily. Myosin family.</text>
</comment>
<keyword evidence="5 8" id="KW-0518">Myosin</keyword>
<dbReference type="GO" id="GO:0007015">
    <property type="term" value="P:actin filament organization"/>
    <property type="evidence" value="ECO:0007669"/>
    <property type="project" value="TreeGrafter"/>
</dbReference>
<dbReference type="Pfam" id="PF01843">
    <property type="entry name" value="DIL"/>
    <property type="match status" value="1"/>
</dbReference>
<feature type="region of interest" description="Disordered" evidence="10">
    <location>
        <begin position="1167"/>
        <end position="1198"/>
    </location>
</feature>
<dbReference type="Gene3D" id="6.20.240.20">
    <property type="match status" value="1"/>
</dbReference>
<evidence type="ECO:0000256" key="3">
    <source>
        <dbReference type="ARBA" id="ARBA00022840"/>
    </source>
</evidence>
<dbReference type="SMART" id="SM00242">
    <property type="entry name" value="MYSc"/>
    <property type="match status" value="1"/>
</dbReference>
<dbReference type="GO" id="GO:0000146">
    <property type="term" value="F:microfilament motor activity"/>
    <property type="evidence" value="ECO:0007669"/>
    <property type="project" value="TreeGrafter"/>
</dbReference>
<dbReference type="SMART" id="SM01132">
    <property type="entry name" value="DIL"/>
    <property type="match status" value="1"/>
</dbReference>
<evidence type="ECO:0000256" key="5">
    <source>
        <dbReference type="ARBA" id="ARBA00023123"/>
    </source>
</evidence>
<comment type="caution">
    <text evidence="8">Lacks conserved residue(s) required for the propagation of feature annotation.</text>
</comment>
<dbReference type="GO" id="GO:0005737">
    <property type="term" value="C:cytoplasm"/>
    <property type="evidence" value="ECO:0007669"/>
    <property type="project" value="TreeGrafter"/>
</dbReference>
<evidence type="ECO:0000256" key="7">
    <source>
        <dbReference type="ARBA" id="ARBA00023203"/>
    </source>
</evidence>
<dbReference type="PANTHER" id="PTHR13140:SF706">
    <property type="entry name" value="DILUTE CLASS UNCONVENTIONAL MYOSIN, ISOFORM C"/>
    <property type="match status" value="1"/>
</dbReference>
<dbReference type="GO" id="GO:0005524">
    <property type="term" value="F:ATP binding"/>
    <property type="evidence" value="ECO:0007669"/>
    <property type="project" value="UniProtKB-UniRule"/>
</dbReference>
<keyword evidence="2 8" id="KW-0547">Nucleotide-binding</keyword>
<organism evidence="13 14">
    <name type="scientific">Mesorhabditis belari</name>
    <dbReference type="NCBI Taxonomy" id="2138241"/>
    <lineage>
        <taxon>Eukaryota</taxon>
        <taxon>Metazoa</taxon>
        <taxon>Ecdysozoa</taxon>
        <taxon>Nematoda</taxon>
        <taxon>Chromadorea</taxon>
        <taxon>Rhabditida</taxon>
        <taxon>Rhabditina</taxon>
        <taxon>Rhabditomorpha</taxon>
        <taxon>Rhabditoidea</taxon>
        <taxon>Rhabditidae</taxon>
        <taxon>Mesorhabditinae</taxon>
        <taxon>Mesorhabditis</taxon>
    </lineage>
</organism>
<feature type="coiled-coil region" evidence="9">
    <location>
        <begin position="893"/>
        <end position="1060"/>
    </location>
</feature>
<dbReference type="Gene3D" id="1.10.10.820">
    <property type="match status" value="1"/>
</dbReference>
<dbReference type="CDD" id="cd23767">
    <property type="entry name" value="IQCD"/>
    <property type="match status" value="2"/>
</dbReference>
<dbReference type="InterPro" id="IPR036961">
    <property type="entry name" value="Kinesin_motor_dom_sf"/>
</dbReference>
<dbReference type="InterPro" id="IPR000048">
    <property type="entry name" value="IQ_motif_EF-hand-BS"/>
</dbReference>
<evidence type="ECO:0000313" key="13">
    <source>
        <dbReference type="Proteomes" id="UP000887575"/>
    </source>
</evidence>
<dbReference type="Pfam" id="PF00063">
    <property type="entry name" value="Myosin_head"/>
    <property type="match status" value="2"/>
</dbReference>
<feature type="domain" description="Dilute" evidence="11">
    <location>
        <begin position="1358"/>
        <end position="1596"/>
    </location>
</feature>
<dbReference type="SMART" id="SM00015">
    <property type="entry name" value="IQ"/>
    <property type="match status" value="6"/>
</dbReference>
<reference evidence="14" key="1">
    <citation type="submission" date="2024-02" db="UniProtKB">
        <authorList>
            <consortium name="WormBaseParasite"/>
        </authorList>
    </citation>
    <scope>IDENTIFICATION</scope>
</reference>
<name>A0AAF3EAR5_9BILA</name>
<dbReference type="GO" id="GO:0016459">
    <property type="term" value="C:myosin complex"/>
    <property type="evidence" value="ECO:0007669"/>
    <property type="project" value="UniProtKB-KW"/>
</dbReference>
<dbReference type="FunFam" id="1.10.10.820:FF:000001">
    <property type="entry name" value="Myosin heavy chain"/>
    <property type="match status" value="1"/>
</dbReference>